<feature type="region of interest" description="Disordered" evidence="1">
    <location>
        <begin position="1"/>
        <end position="26"/>
    </location>
</feature>
<comment type="caution">
    <text evidence="2">The sequence shown here is derived from an EMBL/GenBank/DDBJ whole genome shotgun (WGS) entry which is preliminary data.</text>
</comment>
<dbReference type="AlphaFoldDB" id="X1PRV3"/>
<protein>
    <submittedName>
        <fullName evidence="2">Uncharacterized protein</fullName>
    </submittedName>
</protein>
<reference evidence="2" key="1">
    <citation type="journal article" date="2014" name="Front. Microbiol.">
        <title>High frequency of phylogenetically diverse reductive dehalogenase-homologous genes in deep subseafloor sedimentary metagenomes.</title>
        <authorList>
            <person name="Kawai M."/>
            <person name="Futagami T."/>
            <person name="Toyoda A."/>
            <person name="Takaki Y."/>
            <person name="Nishi S."/>
            <person name="Hori S."/>
            <person name="Arai W."/>
            <person name="Tsubouchi T."/>
            <person name="Morono Y."/>
            <person name="Uchiyama I."/>
            <person name="Ito T."/>
            <person name="Fujiyama A."/>
            <person name="Inagaki F."/>
            <person name="Takami H."/>
        </authorList>
    </citation>
    <scope>NUCLEOTIDE SEQUENCE</scope>
    <source>
        <strain evidence="2">Expedition CK06-06</strain>
    </source>
</reference>
<proteinExistence type="predicted"/>
<evidence type="ECO:0000256" key="1">
    <source>
        <dbReference type="SAM" id="MobiDB-lite"/>
    </source>
</evidence>
<gene>
    <name evidence="2" type="ORF">S06H3_44716</name>
</gene>
<accession>X1PRV3</accession>
<evidence type="ECO:0000313" key="2">
    <source>
        <dbReference type="EMBL" id="GAI41840.1"/>
    </source>
</evidence>
<feature type="compositionally biased region" description="Basic and acidic residues" evidence="1">
    <location>
        <begin position="1"/>
        <end position="18"/>
    </location>
</feature>
<sequence length="99" mass="10081">MGRSQEDHSGGDRWHDTGGRATLGSLESGIQASNALSVKAGGQVLNTGNLMGSKVDGTGAALVDGYGGRVVLELETTDKAKEELSSLSYTGDVVKASAK</sequence>
<dbReference type="EMBL" id="BARV01027839">
    <property type="protein sequence ID" value="GAI41840.1"/>
    <property type="molecule type" value="Genomic_DNA"/>
</dbReference>
<organism evidence="2">
    <name type="scientific">marine sediment metagenome</name>
    <dbReference type="NCBI Taxonomy" id="412755"/>
    <lineage>
        <taxon>unclassified sequences</taxon>
        <taxon>metagenomes</taxon>
        <taxon>ecological metagenomes</taxon>
    </lineage>
</organism>
<name>X1PRV3_9ZZZZ</name>